<dbReference type="InterPro" id="IPR013221">
    <property type="entry name" value="Mur_ligase_cen"/>
</dbReference>
<evidence type="ECO:0000256" key="4">
    <source>
        <dbReference type="ARBA" id="ARBA00022741"/>
    </source>
</evidence>
<reference evidence="9 10" key="1">
    <citation type="submission" date="2011-07" db="EMBL/GenBank/DDBJ databases">
        <authorList>
            <person name="Coyne R."/>
            <person name="Brami D."/>
            <person name="Johnson J."/>
            <person name="Hostetler J."/>
            <person name="Hannick L."/>
            <person name="Clark T."/>
            <person name="Cassidy-Hanley D."/>
            <person name="Inman J."/>
        </authorList>
    </citation>
    <scope>NUCLEOTIDE SEQUENCE [LARGE SCALE GENOMIC DNA]</scope>
    <source>
        <strain evidence="9 10">G5</strain>
    </source>
</reference>
<dbReference type="RefSeq" id="XP_004037378.1">
    <property type="nucleotide sequence ID" value="XM_004037330.1"/>
</dbReference>
<keyword evidence="5" id="KW-0067">ATP-binding</keyword>
<evidence type="ECO:0000259" key="8">
    <source>
        <dbReference type="Pfam" id="PF08245"/>
    </source>
</evidence>
<dbReference type="FunCoup" id="G0QN13">
    <property type="interactions" value="34"/>
</dbReference>
<evidence type="ECO:0000256" key="2">
    <source>
        <dbReference type="ARBA" id="ARBA00022598"/>
    </source>
</evidence>
<keyword evidence="6" id="KW-0460">Magnesium</keyword>
<dbReference type="InterPro" id="IPR004101">
    <property type="entry name" value="Mur_ligase_C"/>
</dbReference>
<feature type="domain" description="Mur ligase central" evidence="8">
    <location>
        <begin position="73"/>
        <end position="157"/>
    </location>
</feature>
<keyword evidence="3" id="KW-0479">Metal-binding</keyword>
<evidence type="ECO:0000256" key="6">
    <source>
        <dbReference type="ARBA" id="ARBA00022842"/>
    </source>
</evidence>
<dbReference type="OrthoDB" id="5212574at2759"/>
<evidence type="ECO:0000256" key="3">
    <source>
        <dbReference type="ARBA" id="ARBA00022723"/>
    </source>
</evidence>
<keyword evidence="4" id="KW-0547">Nucleotide-binding</keyword>
<evidence type="ECO:0000256" key="1">
    <source>
        <dbReference type="ARBA" id="ARBA00008276"/>
    </source>
</evidence>
<dbReference type="Proteomes" id="UP000008983">
    <property type="component" value="Unassembled WGS sequence"/>
</dbReference>
<gene>
    <name evidence="9" type="ORF">IMG5_054570</name>
</gene>
<dbReference type="InterPro" id="IPR036565">
    <property type="entry name" value="Mur-like_cat_sf"/>
</dbReference>
<keyword evidence="2" id="KW-0436">Ligase</keyword>
<dbReference type="GO" id="GO:0008841">
    <property type="term" value="F:dihydrofolate synthase activity"/>
    <property type="evidence" value="ECO:0007669"/>
    <property type="project" value="TreeGrafter"/>
</dbReference>
<dbReference type="NCBIfam" id="TIGR01499">
    <property type="entry name" value="folC"/>
    <property type="match status" value="1"/>
</dbReference>
<dbReference type="GO" id="GO:0004326">
    <property type="term" value="F:tetrahydrofolylpolyglutamate synthase activity"/>
    <property type="evidence" value="ECO:0007669"/>
    <property type="project" value="InterPro"/>
</dbReference>
<evidence type="ECO:0000256" key="5">
    <source>
        <dbReference type="ARBA" id="ARBA00022840"/>
    </source>
</evidence>
<comment type="similarity">
    <text evidence="1">Belongs to the folylpolyglutamate synthase family.</text>
</comment>
<feature type="domain" description="Mur ligase C-terminal" evidence="7">
    <location>
        <begin position="240"/>
        <end position="363"/>
    </location>
</feature>
<dbReference type="SUPFAM" id="SSF53623">
    <property type="entry name" value="MurD-like peptide ligases, catalytic domain"/>
    <property type="match status" value="1"/>
</dbReference>
<dbReference type="OMA" id="CICADIN"/>
<dbReference type="Pfam" id="PF08245">
    <property type="entry name" value="Mur_ligase_M"/>
    <property type="match status" value="1"/>
</dbReference>
<dbReference type="Pfam" id="PF02875">
    <property type="entry name" value="Mur_ligase_C"/>
    <property type="match status" value="1"/>
</dbReference>
<dbReference type="SUPFAM" id="SSF53244">
    <property type="entry name" value="MurD-like peptide ligases, peptide-binding domain"/>
    <property type="match status" value="1"/>
</dbReference>
<dbReference type="Gene3D" id="3.90.190.20">
    <property type="entry name" value="Mur ligase, C-terminal domain"/>
    <property type="match status" value="1"/>
</dbReference>
<dbReference type="GO" id="GO:0005737">
    <property type="term" value="C:cytoplasm"/>
    <property type="evidence" value="ECO:0007669"/>
    <property type="project" value="TreeGrafter"/>
</dbReference>
<dbReference type="EMBL" id="GL983459">
    <property type="protein sequence ID" value="EGR33392.1"/>
    <property type="molecule type" value="Genomic_DNA"/>
</dbReference>
<proteinExistence type="inferred from homology"/>
<accession>G0QN13</accession>
<dbReference type="STRING" id="857967.G0QN13"/>
<dbReference type="PANTHER" id="PTHR11136">
    <property type="entry name" value="FOLYLPOLYGLUTAMATE SYNTHASE-RELATED"/>
    <property type="match status" value="1"/>
</dbReference>
<evidence type="ECO:0000313" key="10">
    <source>
        <dbReference type="Proteomes" id="UP000008983"/>
    </source>
</evidence>
<evidence type="ECO:0000313" key="9">
    <source>
        <dbReference type="EMBL" id="EGR33392.1"/>
    </source>
</evidence>
<dbReference type="AlphaFoldDB" id="G0QN13"/>
<organism evidence="9 10">
    <name type="scientific">Ichthyophthirius multifiliis</name>
    <name type="common">White spot disease agent</name>
    <name type="synonym">Ich</name>
    <dbReference type="NCBI Taxonomy" id="5932"/>
    <lineage>
        <taxon>Eukaryota</taxon>
        <taxon>Sar</taxon>
        <taxon>Alveolata</taxon>
        <taxon>Ciliophora</taxon>
        <taxon>Intramacronucleata</taxon>
        <taxon>Oligohymenophorea</taxon>
        <taxon>Hymenostomatida</taxon>
        <taxon>Ophryoglenina</taxon>
        <taxon>Ichthyophthirius</taxon>
    </lineage>
</organism>
<dbReference type="GeneID" id="14909568"/>
<dbReference type="PROSITE" id="PS01012">
    <property type="entry name" value="FOLYLPOLYGLU_SYNT_2"/>
    <property type="match status" value="1"/>
</dbReference>
<evidence type="ECO:0008006" key="11">
    <source>
        <dbReference type="Google" id="ProtNLM"/>
    </source>
</evidence>
<keyword evidence="10" id="KW-1185">Reference proteome</keyword>
<dbReference type="InterPro" id="IPR018109">
    <property type="entry name" value="Folylpolyglutamate_synth_CS"/>
</dbReference>
<name>G0QN13_ICHMU</name>
<dbReference type="GO" id="GO:0046872">
    <property type="term" value="F:metal ion binding"/>
    <property type="evidence" value="ECO:0007669"/>
    <property type="project" value="UniProtKB-KW"/>
</dbReference>
<evidence type="ECO:0000259" key="7">
    <source>
        <dbReference type="Pfam" id="PF02875"/>
    </source>
</evidence>
<sequence length="389" mass="45761">MWQSSLKYKLYTYSWNKWKRFSMLQNMQSIRKKQLQCWNVHITSFILIYRAYLKKEQMCDILESLFKLSEQNNIDLTFFEYITTLMFLYYEQQKVDLAVLECGLGGQQDSTNVIENTLISIITSIGFDHCQILGNTLQEIAEQKAGIIKSKNPIVLGPNLYPLEVFLQKSKSNKIYVAKENILDYNQENMNIARLSLSALKENFYVFRNLDMNKVEEGIKQESKCRMEELDKNVCPLFIKPFKIFFDVSHNTQAIEKVLIRIKHMFPNKRIRAVYGTSEQKDASESIIYLAKNCTKINLIQALHFRAMNIQFLQKQIEFLKFSMLNLNDVFDQIINNGCVKSTLEHILNISNQDEIILICGSFFIQKEAREFFNIKDEIDNDEIYSLKY</sequence>
<dbReference type="InterPro" id="IPR036615">
    <property type="entry name" value="Mur_ligase_C_dom_sf"/>
</dbReference>
<dbReference type="Gene3D" id="3.40.1190.10">
    <property type="entry name" value="Mur-like, catalytic domain"/>
    <property type="match status" value="1"/>
</dbReference>
<dbReference type="GO" id="GO:0005524">
    <property type="term" value="F:ATP binding"/>
    <property type="evidence" value="ECO:0007669"/>
    <property type="project" value="UniProtKB-KW"/>
</dbReference>
<dbReference type="InParanoid" id="G0QN13"/>
<dbReference type="PANTHER" id="PTHR11136:SF0">
    <property type="entry name" value="DIHYDROFOLATE SYNTHETASE-RELATED"/>
    <property type="match status" value="1"/>
</dbReference>
<dbReference type="eggNOG" id="KOG2525">
    <property type="taxonomic scope" value="Eukaryota"/>
</dbReference>
<protein>
    <recommendedName>
        <fullName evidence="11">Tetrahydrofolate synthase</fullName>
    </recommendedName>
</protein>
<dbReference type="InterPro" id="IPR001645">
    <property type="entry name" value="Folylpolyglutamate_synth"/>
</dbReference>